<evidence type="ECO:0000313" key="3">
    <source>
        <dbReference type="WBParaSite" id="SCUD_0002283901-mRNA-1"/>
    </source>
</evidence>
<reference evidence="1 2" key="2">
    <citation type="submission" date="2018-11" db="EMBL/GenBank/DDBJ databases">
        <authorList>
            <consortium name="Pathogen Informatics"/>
        </authorList>
    </citation>
    <scope>NUCLEOTIDE SEQUENCE [LARGE SCALE GENOMIC DNA]</scope>
    <source>
        <strain evidence="1">Dakar</strain>
        <strain evidence="2">Dakar, Senegal</strain>
    </source>
</reference>
<evidence type="ECO:0000313" key="2">
    <source>
        <dbReference type="Proteomes" id="UP000279833"/>
    </source>
</evidence>
<dbReference type="EMBL" id="UZAK01050885">
    <property type="protein sequence ID" value="VDP80403.1"/>
    <property type="molecule type" value="Genomic_DNA"/>
</dbReference>
<gene>
    <name evidence="1" type="ORF">SCUD_LOCUS22836</name>
</gene>
<proteinExistence type="predicted"/>
<evidence type="ECO:0000313" key="1">
    <source>
        <dbReference type="EMBL" id="VDP80403.1"/>
    </source>
</evidence>
<sequence>SCISAGGGVSDEINARIAKARTAYANLGRLLPKTRRTLILHSLGSERIIVEKSMFLCSCISAGGRVRDEINPRIMKAKAAYGNVGHLRRLLTVYQTYILHVFNPAIKIVGNRGMAQLVGGNLVSDQTTRT</sequence>
<name>A0A183L668_9TREM</name>
<keyword evidence="2" id="KW-1185">Reference proteome</keyword>
<dbReference type="WBParaSite" id="SCUD_0002283901-mRNA-1">
    <property type="protein sequence ID" value="SCUD_0002283901-mRNA-1"/>
    <property type="gene ID" value="SCUD_0002283901"/>
</dbReference>
<dbReference type="AlphaFoldDB" id="A0A183L668"/>
<organism evidence="3">
    <name type="scientific">Schistosoma curassoni</name>
    <dbReference type="NCBI Taxonomy" id="6186"/>
    <lineage>
        <taxon>Eukaryota</taxon>
        <taxon>Metazoa</taxon>
        <taxon>Spiralia</taxon>
        <taxon>Lophotrochozoa</taxon>
        <taxon>Platyhelminthes</taxon>
        <taxon>Trematoda</taxon>
        <taxon>Digenea</taxon>
        <taxon>Strigeidida</taxon>
        <taxon>Schistosomatoidea</taxon>
        <taxon>Schistosomatidae</taxon>
        <taxon>Schistosoma</taxon>
    </lineage>
</organism>
<protein>
    <submittedName>
        <fullName evidence="3">Lyase_1 domain-containing protein</fullName>
    </submittedName>
</protein>
<dbReference type="Proteomes" id="UP000279833">
    <property type="component" value="Unassembled WGS sequence"/>
</dbReference>
<accession>A0A183L668</accession>
<reference evidence="3" key="1">
    <citation type="submission" date="2016-06" db="UniProtKB">
        <authorList>
            <consortium name="WormBaseParasite"/>
        </authorList>
    </citation>
    <scope>IDENTIFICATION</scope>
</reference>